<feature type="transmembrane region" description="Helical" evidence="1">
    <location>
        <begin position="242"/>
        <end position="257"/>
    </location>
</feature>
<dbReference type="EMBL" id="PGCK01000013">
    <property type="protein sequence ID" value="MCD1296044.1"/>
    <property type="molecule type" value="Genomic_DNA"/>
</dbReference>
<keyword evidence="2" id="KW-0966">Cell projection</keyword>
<dbReference type="Proteomes" id="UP001320159">
    <property type="component" value="Unassembled WGS sequence"/>
</dbReference>
<gene>
    <name evidence="2" type="ORF">CUJ83_13655</name>
</gene>
<dbReference type="PANTHER" id="PTHR35402:SF2">
    <property type="entry name" value="FLAGELLA ACCESSORY PROTEIN J"/>
    <property type="match status" value="1"/>
</dbReference>
<reference evidence="2 3" key="1">
    <citation type="submission" date="2017-11" db="EMBL/GenBank/DDBJ databases">
        <title>Isolation and Characterization of Family Methanocellaceae Species from Potential Methane Hydrate Area Offshore Southwestern Taiwan.</title>
        <authorList>
            <person name="Zhang W.-L."/>
            <person name="Chen W.-C."/>
            <person name="Lai M.-C."/>
            <person name="Chen S.-C."/>
        </authorList>
    </citation>
    <scope>NUCLEOTIDE SEQUENCE [LARGE SCALE GENOMIC DNA]</scope>
    <source>
        <strain evidence="2 3">CWC-04</strain>
    </source>
</reference>
<feature type="transmembrane region" description="Helical" evidence="1">
    <location>
        <begin position="263"/>
        <end position="281"/>
    </location>
</feature>
<proteinExistence type="predicted"/>
<dbReference type="RefSeq" id="WP_230742908.1">
    <property type="nucleotide sequence ID" value="NZ_PGCK01000013.1"/>
</dbReference>
<feature type="transmembrane region" description="Helical" evidence="1">
    <location>
        <begin position="501"/>
        <end position="527"/>
    </location>
</feature>
<name>A0AAP2RE75_9EURY</name>
<protein>
    <submittedName>
        <fullName evidence="2">Flagellar assembly protein FlaJ</fullName>
    </submittedName>
</protein>
<accession>A0AAP2RE75</accession>
<keyword evidence="1" id="KW-1133">Transmembrane helix</keyword>
<keyword evidence="2" id="KW-0969">Cilium</keyword>
<keyword evidence="1" id="KW-0812">Transmembrane</keyword>
<sequence>MAETVSGTAQDNIAGKPSSSLTGSLKQLALPFTTYIQSYVESSRIDVDLLYMITYMNSIATADIARDEIFRRVSEREEFVCSKYIHQVYLLAKNWNYEYSVACAIVSKRMANKRLKDLLARLANAMSSGEPEKRFLENEWVTMMTVYKNEYERSLESLKKWTDAYTALLVSMAFISVTVLLSVILYNLGDPETTLYGTVFLTAMVGGIGVFILRSEAPKENKTHTLAYCSVEQQQIKDMSKVLIPAAIAFTIFFLLIGINVGFIMIVIGLLIAPIGFVGMMDDKNIDKRDRDFSQFTKMLGSAVGGMGVTVKEAITKVDKKSIGMLEPLVNILYVQLIMGLEPRLCWMKFVGSSGSDLINKFTYIFLDALDLGGDATKIGKLVNSTNLEIVLLRLKRGMVASSFTTLVVPLHISMSALIVFIVEILVIFSTMIEKLYSSMGDWGSGAGSSGGVSAASLGFNLFQNVPVDFLQQYSIMLVIVLTIANTMAAKAVVGGNNYKYCYYGSIMLVTSGLCLIIVPLVVQGIFSFPTLTEGV</sequence>
<evidence type="ECO:0000313" key="3">
    <source>
        <dbReference type="Proteomes" id="UP001320159"/>
    </source>
</evidence>
<feature type="transmembrane region" description="Helical" evidence="1">
    <location>
        <begin position="194"/>
        <end position="213"/>
    </location>
</feature>
<dbReference type="AlphaFoldDB" id="A0AAP2RE75"/>
<keyword evidence="3" id="KW-1185">Reference proteome</keyword>
<dbReference type="InterPro" id="IPR056569">
    <property type="entry name" value="ArlJ-like"/>
</dbReference>
<evidence type="ECO:0000313" key="2">
    <source>
        <dbReference type="EMBL" id="MCD1296044.1"/>
    </source>
</evidence>
<dbReference type="NCBIfam" id="NF004703">
    <property type="entry name" value="PRK06041.1-1"/>
    <property type="match status" value="1"/>
</dbReference>
<organism evidence="2 3">
    <name type="scientific">Methanooceanicella nereidis</name>
    <dbReference type="NCBI Taxonomy" id="2052831"/>
    <lineage>
        <taxon>Archaea</taxon>
        <taxon>Methanobacteriati</taxon>
        <taxon>Methanobacteriota</taxon>
        <taxon>Stenosarchaea group</taxon>
        <taxon>Methanomicrobia</taxon>
        <taxon>Methanocellales</taxon>
        <taxon>Methanocellaceae</taxon>
        <taxon>Methanooceanicella</taxon>
    </lineage>
</organism>
<feature type="transmembrane region" description="Helical" evidence="1">
    <location>
        <begin position="404"/>
        <end position="433"/>
    </location>
</feature>
<feature type="transmembrane region" description="Helical" evidence="1">
    <location>
        <begin position="474"/>
        <end position="494"/>
    </location>
</feature>
<keyword evidence="1" id="KW-0472">Membrane</keyword>
<dbReference type="PANTHER" id="PTHR35402">
    <property type="entry name" value="INTEGRAL MEMBRANE PROTEIN-RELATED"/>
    <property type="match status" value="1"/>
</dbReference>
<comment type="caution">
    <text evidence="2">The sequence shown here is derived from an EMBL/GenBank/DDBJ whole genome shotgun (WGS) entry which is preliminary data.</text>
</comment>
<feature type="transmembrane region" description="Helical" evidence="1">
    <location>
        <begin position="164"/>
        <end position="188"/>
    </location>
</feature>
<keyword evidence="2" id="KW-0282">Flagellum</keyword>
<evidence type="ECO:0000256" key="1">
    <source>
        <dbReference type="SAM" id="Phobius"/>
    </source>
</evidence>